<dbReference type="InterPro" id="IPR036390">
    <property type="entry name" value="WH_DNA-bd_sf"/>
</dbReference>
<proteinExistence type="inferred from homology"/>
<dbReference type="InterPro" id="IPR036388">
    <property type="entry name" value="WH-like_DNA-bd_sf"/>
</dbReference>
<dbReference type="RefSeq" id="WP_005526811.1">
    <property type="nucleotide sequence ID" value="NZ_CP050134.2"/>
</dbReference>
<name>A0A6G9D7R6_9CORY</name>
<evidence type="ECO:0000259" key="6">
    <source>
        <dbReference type="PROSITE" id="PS50949"/>
    </source>
</evidence>
<keyword evidence="5" id="KW-0804">Transcription</keyword>
<dbReference type="GO" id="GO:0003700">
    <property type="term" value="F:DNA-binding transcription factor activity"/>
    <property type="evidence" value="ECO:0007669"/>
    <property type="project" value="InterPro"/>
</dbReference>
<comment type="caution">
    <text evidence="7">The sequence shown here is derived from an EMBL/GenBank/DDBJ whole genome shotgun (WGS) entry which is preliminary data.</text>
</comment>
<sequence>MRPDLVADIPLHLTAGTPGNPQNPLPTQITTQIRTLIHTGVLAAGDHLPSTRMLARQLGVARGTVVAAYELLAAEGLTVSAHGSGTRVNPNLAQLAERRIDGTTPGAPTMPSAPNAPAARLLPLIPGMPDTHTLIDSTWRAAWRDACTTASVTGTEPAATGIPQLREEISTHLRHMRGLVVNPDRIIVTAGARDGLALLLNVLGPGTIGVESPGYPSLRRVPATLGHTIVDLHTDHHGVNPAELQHLQGLDRVLVTPSHQYPSGGSLSGSRRVALTSWAQHTNTVIIEDDFDSELRYVGQPLPALAALAPDHTVLLGTFSSVLSPALACGYIVAPARLLLALTRLREALGPAVGGIPQHALTQYLATGALRRRTQRLRRVYRRRRNLITSLLAEAPGCRLRPITGGLHAVLLCDAPAHQVVDACRRSGIQVTALHDYWGGQGEENGIVLGFGCHDDDTLDWAVNEIKYCVSCL</sequence>
<evidence type="ECO:0000313" key="8">
    <source>
        <dbReference type="Proteomes" id="UP000249886"/>
    </source>
</evidence>
<accession>A0A6G9D7R6</accession>
<dbReference type="SUPFAM" id="SSF53383">
    <property type="entry name" value="PLP-dependent transferases"/>
    <property type="match status" value="1"/>
</dbReference>
<protein>
    <submittedName>
        <fullName evidence="7">Transcriptional regulator</fullName>
    </submittedName>
</protein>
<evidence type="ECO:0000256" key="4">
    <source>
        <dbReference type="ARBA" id="ARBA00023125"/>
    </source>
</evidence>
<dbReference type="InterPro" id="IPR051446">
    <property type="entry name" value="HTH_trans_reg/aminotransferase"/>
</dbReference>
<dbReference type="Gene3D" id="3.40.640.10">
    <property type="entry name" value="Type I PLP-dependent aspartate aminotransferase-like (Major domain)"/>
    <property type="match status" value="1"/>
</dbReference>
<dbReference type="EMBL" id="UARK01000001">
    <property type="protein sequence ID" value="SPW24432.1"/>
    <property type="molecule type" value="Genomic_DNA"/>
</dbReference>
<feature type="domain" description="HTH gntR-type" evidence="6">
    <location>
        <begin position="23"/>
        <end position="91"/>
    </location>
</feature>
<evidence type="ECO:0000256" key="2">
    <source>
        <dbReference type="ARBA" id="ARBA00022898"/>
    </source>
</evidence>
<dbReference type="Gene3D" id="1.10.10.10">
    <property type="entry name" value="Winged helix-like DNA-binding domain superfamily/Winged helix DNA-binding domain"/>
    <property type="match status" value="1"/>
</dbReference>
<dbReference type="AlphaFoldDB" id="A0A6G9D7R6"/>
<dbReference type="PRINTS" id="PR00035">
    <property type="entry name" value="HTHGNTR"/>
</dbReference>
<dbReference type="GO" id="GO:0003677">
    <property type="term" value="F:DNA binding"/>
    <property type="evidence" value="ECO:0007669"/>
    <property type="project" value="UniProtKB-KW"/>
</dbReference>
<dbReference type="InterPro" id="IPR015421">
    <property type="entry name" value="PyrdxlP-dep_Trfase_major"/>
</dbReference>
<evidence type="ECO:0000256" key="3">
    <source>
        <dbReference type="ARBA" id="ARBA00023015"/>
    </source>
</evidence>
<dbReference type="PANTHER" id="PTHR46577:SF1">
    <property type="entry name" value="HTH-TYPE TRANSCRIPTIONAL REGULATORY PROTEIN GABR"/>
    <property type="match status" value="1"/>
</dbReference>
<evidence type="ECO:0000256" key="1">
    <source>
        <dbReference type="ARBA" id="ARBA00005384"/>
    </source>
</evidence>
<dbReference type="Proteomes" id="UP000249886">
    <property type="component" value="Unassembled WGS sequence"/>
</dbReference>
<evidence type="ECO:0000256" key="5">
    <source>
        <dbReference type="ARBA" id="ARBA00023163"/>
    </source>
</evidence>
<organism evidence="7 8">
    <name type="scientific">Corynebacterium matruchotii</name>
    <dbReference type="NCBI Taxonomy" id="43768"/>
    <lineage>
        <taxon>Bacteria</taxon>
        <taxon>Bacillati</taxon>
        <taxon>Actinomycetota</taxon>
        <taxon>Actinomycetes</taxon>
        <taxon>Mycobacteriales</taxon>
        <taxon>Corynebacteriaceae</taxon>
        <taxon>Corynebacterium</taxon>
    </lineage>
</organism>
<comment type="similarity">
    <text evidence="1">In the C-terminal section; belongs to the class-I pyridoxal-phosphate-dependent aminotransferase family.</text>
</comment>
<dbReference type="PROSITE" id="PS50949">
    <property type="entry name" value="HTH_GNTR"/>
    <property type="match status" value="1"/>
</dbReference>
<dbReference type="CDD" id="cd07377">
    <property type="entry name" value="WHTH_GntR"/>
    <property type="match status" value="1"/>
</dbReference>
<dbReference type="InterPro" id="IPR015424">
    <property type="entry name" value="PyrdxlP-dep_Trfase"/>
</dbReference>
<keyword evidence="2" id="KW-0663">Pyridoxal phosphate</keyword>
<dbReference type="Pfam" id="PF00392">
    <property type="entry name" value="GntR"/>
    <property type="match status" value="1"/>
</dbReference>
<keyword evidence="4" id="KW-0238">DNA-binding</keyword>
<dbReference type="CDD" id="cd00609">
    <property type="entry name" value="AAT_like"/>
    <property type="match status" value="1"/>
</dbReference>
<dbReference type="InterPro" id="IPR000524">
    <property type="entry name" value="Tscrpt_reg_HTH_GntR"/>
</dbReference>
<keyword evidence="3" id="KW-0805">Transcription regulation</keyword>
<dbReference type="SMART" id="SM00345">
    <property type="entry name" value="HTH_GNTR"/>
    <property type="match status" value="1"/>
</dbReference>
<dbReference type="PANTHER" id="PTHR46577">
    <property type="entry name" value="HTH-TYPE TRANSCRIPTIONAL REGULATORY PROTEIN GABR"/>
    <property type="match status" value="1"/>
</dbReference>
<dbReference type="SUPFAM" id="SSF46785">
    <property type="entry name" value="Winged helix' DNA-binding domain"/>
    <property type="match status" value="1"/>
</dbReference>
<gene>
    <name evidence="7" type="primary">PdxR</name>
    <name evidence="7" type="ORF">NCTC10254_00811</name>
</gene>
<evidence type="ECO:0000313" key="7">
    <source>
        <dbReference type="EMBL" id="SPW24432.1"/>
    </source>
</evidence>
<dbReference type="GeneID" id="84574750"/>
<reference evidence="7 8" key="1">
    <citation type="submission" date="2018-06" db="EMBL/GenBank/DDBJ databases">
        <authorList>
            <consortium name="Pathogen Informatics"/>
            <person name="Doyle S."/>
        </authorList>
    </citation>
    <scope>NUCLEOTIDE SEQUENCE [LARGE SCALE GENOMIC DNA]</scope>
    <source>
        <strain evidence="7 8">NCTC10254</strain>
    </source>
</reference>